<proteinExistence type="predicted"/>
<dbReference type="AlphaFoldDB" id="A0A7X1E501"/>
<dbReference type="SUPFAM" id="SSF53448">
    <property type="entry name" value="Nucleotide-diphospho-sugar transferases"/>
    <property type="match status" value="1"/>
</dbReference>
<dbReference type="PANTHER" id="PTHR43685:SF2">
    <property type="entry name" value="GLYCOSYLTRANSFERASE 2-LIKE DOMAIN-CONTAINING PROTEIN"/>
    <property type="match status" value="1"/>
</dbReference>
<gene>
    <name evidence="2" type="ORF">H5P30_04905</name>
</gene>
<evidence type="ECO:0000259" key="1">
    <source>
        <dbReference type="Pfam" id="PF00535"/>
    </source>
</evidence>
<keyword evidence="2" id="KW-0808">Transferase</keyword>
<dbReference type="Pfam" id="PF00535">
    <property type="entry name" value="Glycos_transf_2"/>
    <property type="match status" value="1"/>
</dbReference>
<reference evidence="2 3" key="1">
    <citation type="submission" date="2020-07" db="EMBL/GenBank/DDBJ databases">
        <authorList>
            <person name="Feng X."/>
        </authorList>
    </citation>
    <scope>NUCLEOTIDE SEQUENCE [LARGE SCALE GENOMIC DNA]</scope>
    <source>
        <strain evidence="2 3">JCM14086</strain>
    </source>
</reference>
<accession>A0A7X1E501</accession>
<evidence type="ECO:0000313" key="2">
    <source>
        <dbReference type="EMBL" id="MBC2601117.1"/>
    </source>
</evidence>
<dbReference type="InterPro" id="IPR001173">
    <property type="entry name" value="Glyco_trans_2-like"/>
</dbReference>
<comment type="caution">
    <text evidence="2">The sequence shown here is derived from an EMBL/GenBank/DDBJ whole genome shotgun (WGS) entry which is preliminary data.</text>
</comment>
<dbReference type="EMBL" id="JACHVA010000046">
    <property type="protein sequence ID" value="MBC2601117.1"/>
    <property type="molecule type" value="Genomic_DNA"/>
</dbReference>
<dbReference type="RefSeq" id="WP_185691842.1">
    <property type="nucleotide sequence ID" value="NZ_JACHVA010000046.1"/>
</dbReference>
<evidence type="ECO:0000313" key="3">
    <source>
        <dbReference type="Proteomes" id="UP000525652"/>
    </source>
</evidence>
<dbReference type="Gene3D" id="3.90.550.10">
    <property type="entry name" value="Spore Coat Polysaccharide Biosynthesis Protein SpsA, Chain A"/>
    <property type="match status" value="1"/>
</dbReference>
<sequence length="461" mass="52697">MSEISIIIPCFNHGQYLEEAVESVRQQLVPVEEIVIVDDGSDDPETLRVLEKVAKIDRVTVLSQENAGPAAARNLAIREVRTPFVASLDADDRLLPDFVEKLLPKIKADEKVGVAYGQARSFGVGGTARSPQPYRFPEVLLDPCIYSTAIFRKSDWEAVGGFCEDMRSGWEDFEFWISIIETGREVSYLDAPVFEYRRHQSSRDVNFSASRMKVLEAFETIFQKHPKIYSDHIRLLFEAHMERLDWRSRFQGKVQPELRFSQNGSARVLSPEDVRVSGRRGIAQFRLDEVLMDDREFRFHPFGGPGEFQLISLKVLDAQGAIHQEIAPEECPMVDYSFGRKLSEGDNFWPAVFFLVSGPQAGFRLDERISLFDGCQLEIKFRLQQGDVGATLFLEHLSAYERDFNDSAAKIRSLGLELAHVKQELEKEMKMRRKVQGSRGYRWTRPFARLFSPNRSSGGKR</sequence>
<name>A0A7X1E501_9BACT</name>
<dbReference type="GO" id="GO:0016740">
    <property type="term" value="F:transferase activity"/>
    <property type="evidence" value="ECO:0007669"/>
    <property type="project" value="UniProtKB-KW"/>
</dbReference>
<dbReference type="InterPro" id="IPR050834">
    <property type="entry name" value="Glycosyltransf_2"/>
</dbReference>
<dbReference type="CDD" id="cd00761">
    <property type="entry name" value="Glyco_tranf_GTA_type"/>
    <property type="match status" value="1"/>
</dbReference>
<protein>
    <submittedName>
        <fullName evidence="2">Glycosyltransferase family 2 protein</fullName>
    </submittedName>
</protein>
<feature type="domain" description="Glycosyltransferase 2-like" evidence="1">
    <location>
        <begin position="5"/>
        <end position="134"/>
    </location>
</feature>
<organism evidence="2 3">
    <name type="scientific">Puniceicoccus vermicola</name>
    <dbReference type="NCBI Taxonomy" id="388746"/>
    <lineage>
        <taxon>Bacteria</taxon>
        <taxon>Pseudomonadati</taxon>
        <taxon>Verrucomicrobiota</taxon>
        <taxon>Opitutia</taxon>
        <taxon>Puniceicoccales</taxon>
        <taxon>Puniceicoccaceae</taxon>
        <taxon>Puniceicoccus</taxon>
    </lineage>
</organism>
<dbReference type="Proteomes" id="UP000525652">
    <property type="component" value="Unassembled WGS sequence"/>
</dbReference>
<dbReference type="InterPro" id="IPR029044">
    <property type="entry name" value="Nucleotide-diphossugar_trans"/>
</dbReference>
<dbReference type="PANTHER" id="PTHR43685">
    <property type="entry name" value="GLYCOSYLTRANSFERASE"/>
    <property type="match status" value="1"/>
</dbReference>
<keyword evidence="3" id="KW-1185">Reference proteome</keyword>